<reference evidence="6 7" key="1">
    <citation type="submission" date="2020-04" db="EMBL/GenBank/DDBJ databases">
        <title>MicrobeNet Type strains.</title>
        <authorList>
            <person name="Nicholson A.C."/>
        </authorList>
    </citation>
    <scope>NUCLEOTIDE SEQUENCE [LARGE SCALE GENOMIC DNA]</scope>
    <source>
        <strain evidence="6 7">ATCC 23612</strain>
    </source>
</reference>
<comment type="similarity">
    <text evidence="2 4">Belongs to the Nudix hydrolase family.</text>
</comment>
<dbReference type="PRINTS" id="PR00502">
    <property type="entry name" value="NUDIXFAMILY"/>
</dbReference>
<dbReference type="InterPro" id="IPR020476">
    <property type="entry name" value="Nudix_hydrolase"/>
</dbReference>
<dbReference type="CDD" id="cd02883">
    <property type="entry name" value="NUDIX_Hydrolase"/>
    <property type="match status" value="1"/>
</dbReference>
<keyword evidence="3 4" id="KW-0378">Hydrolase</keyword>
<dbReference type="Gene3D" id="3.90.79.10">
    <property type="entry name" value="Nucleoside Triphosphate Pyrophosphohydrolase"/>
    <property type="match status" value="1"/>
</dbReference>
<evidence type="ECO:0000256" key="2">
    <source>
        <dbReference type="ARBA" id="ARBA00005582"/>
    </source>
</evidence>
<sequence>MTAASPGAPGRRVTAHLVTAGAPAVLGARVLFGQDPAEVVRGLGGLAPGTPLRALDVLTELASAPDGTPLHIDRVVFAEAGAEAPWPSAGGAGLRPSPAELAEEEAAPGNGLAPLRRFASYGIVTDPGGNVLLSLIAEGFPGAGTWHLPGGGVDAGEDVRAALRREVVEETGQDGLVGELVTVSSHRRERSGGHDIYAVWAFFRVLVSAPGPARVLEENGSTADARWFAPGEVAGLRLSTTARRGLAYLGLSGAS</sequence>
<dbReference type="InterPro" id="IPR020084">
    <property type="entry name" value="NUDIX_hydrolase_CS"/>
</dbReference>
<feature type="domain" description="Nudix hydrolase" evidence="5">
    <location>
        <begin position="114"/>
        <end position="251"/>
    </location>
</feature>
<organism evidence="6 7">
    <name type="scientific">Nocardiopsis alborubida</name>
    <dbReference type="NCBI Taxonomy" id="146802"/>
    <lineage>
        <taxon>Bacteria</taxon>
        <taxon>Bacillati</taxon>
        <taxon>Actinomycetota</taxon>
        <taxon>Actinomycetes</taxon>
        <taxon>Streptosporangiales</taxon>
        <taxon>Nocardiopsidaceae</taxon>
        <taxon>Nocardiopsis</taxon>
    </lineage>
</organism>
<evidence type="ECO:0000256" key="4">
    <source>
        <dbReference type="RuleBase" id="RU003476"/>
    </source>
</evidence>
<protein>
    <submittedName>
        <fullName evidence="6">NUDIX domain-containing protein</fullName>
    </submittedName>
</protein>
<dbReference type="GO" id="GO:0016787">
    <property type="term" value="F:hydrolase activity"/>
    <property type="evidence" value="ECO:0007669"/>
    <property type="project" value="UniProtKB-KW"/>
</dbReference>
<dbReference type="InterPro" id="IPR015797">
    <property type="entry name" value="NUDIX_hydrolase-like_dom_sf"/>
</dbReference>
<accession>A0A7X6MHA8</accession>
<keyword evidence="7" id="KW-1185">Reference proteome</keyword>
<comment type="cofactor">
    <cofactor evidence="1">
        <name>Mg(2+)</name>
        <dbReference type="ChEBI" id="CHEBI:18420"/>
    </cofactor>
</comment>
<evidence type="ECO:0000256" key="1">
    <source>
        <dbReference type="ARBA" id="ARBA00001946"/>
    </source>
</evidence>
<evidence type="ECO:0000313" key="7">
    <source>
        <dbReference type="Proteomes" id="UP000553209"/>
    </source>
</evidence>
<evidence type="ECO:0000256" key="3">
    <source>
        <dbReference type="ARBA" id="ARBA00022801"/>
    </source>
</evidence>
<dbReference type="Proteomes" id="UP000553209">
    <property type="component" value="Unassembled WGS sequence"/>
</dbReference>
<dbReference type="InterPro" id="IPR000086">
    <property type="entry name" value="NUDIX_hydrolase_dom"/>
</dbReference>
<dbReference type="EMBL" id="JAAXPG010000034">
    <property type="protein sequence ID" value="NKZ01317.1"/>
    <property type="molecule type" value="Genomic_DNA"/>
</dbReference>
<dbReference type="AlphaFoldDB" id="A0A7X6MHA8"/>
<proteinExistence type="inferred from homology"/>
<dbReference type="PROSITE" id="PS00893">
    <property type="entry name" value="NUDIX_BOX"/>
    <property type="match status" value="1"/>
</dbReference>
<dbReference type="RefSeq" id="WP_061080971.1">
    <property type="nucleotide sequence ID" value="NZ_JAAXPG010000034.1"/>
</dbReference>
<evidence type="ECO:0000259" key="5">
    <source>
        <dbReference type="PROSITE" id="PS51462"/>
    </source>
</evidence>
<dbReference type="Pfam" id="PF00293">
    <property type="entry name" value="NUDIX"/>
    <property type="match status" value="1"/>
</dbReference>
<dbReference type="PANTHER" id="PTHR43046">
    <property type="entry name" value="GDP-MANNOSE MANNOSYL HYDROLASE"/>
    <property type="match status" value="1"/>
</dbReference>
<dbReference type="PANTHER" id="PTHR43046:SF14">
    <property type="entry name" value="MUTT_NUDIX FAMILY PROTEIN"/>
    <property type="match status" value="1"/>
</dbReference>
<dbReference type="SUPFAM" id="SSF55811">
    <property type="entry name" value="Nudix"/>
    <property type="match status" value="1"/>
</dbReference>
<evidence type="ECO:0000313" key="6">
    <source>
        <dbReference type="EMBL" id="NKZ01317.1"/>
    </source>
</evidence>
<gene>
    <name evidence="6" type="ORF">HGB44_27125</name>
</gene>
<name>A0A7X6MHA8_9ACTN</name>
<dbReference type="PROSITE" id="PS51462">
    <property type="entry name" value="NUDIX"/>
    <property type="match status" value="1"/>
</dbReference>
<comment type="caution">
    <text evidence="6">The sequence shown here is derived from an EMBL/GenBank/DDBJ whole genome shotgun (WGS) entry which is preliminary data.</text>
</comment>